<feature type="transmembrane region" description="Helical" evidence="1">
    <location>
        <begin position="7"/>
        <end position="25"/>
    </location>
</feature>
<keyword evidence="1" id="KW-1133">Transmembrane helix</keyword>
<reference evidence="2" key="1">
    <citation type="journal article" date="2023" name="Insect Mol. Biol.">
        <title>Genome sequencing provides insights into the evolution of gene families encoding plant cell wall-degrading enzymes in longhorned beetles.</title>
        <authorList>
            <person name="Shin N.R."/>
            <person name="Okamura Y."/>
            <person name="Kirsch R."/>
            <person name="Pauchet Y."/>
        </authorList>
    </citation>
    <scope>NUCLEOTIDE SEQUENCE</scope>
    <source>
        <strain evidence="2">AMC_N1</strain>
    </source>
</reference>
<dbReference type="Proteomes" id="UP001162162">
    <property type="component" value="Unassembled WGS sequence"/>
</dbReference>
<protein>
    <submittedName>
        <fullName evidence="2">Uncharacterized protein</fullName>
    </submittedName>
</protein>
<gene>
    <name evidence="2" type="ORF">NQ318_000914</name>
</gene>
<feature type="transmembrane region" description="Helical" evidence="1">
    <location>
        <begin position="89"/>
        <end position="110"/>
    </location>
</feature>
<dbReference type="AlphaFoldDB" id="A0AAV8ZDJ7"/>
<organism evidence="2 3">
    <name type="scientific">Aromia moschata</name>
    <dbReference type="NCBI Taxonomy" id="1265417"/>
    <lineage>
        <taxon>Eukaryota</taxon>
        <taxon>Metazoa</taxon>
        <taxon>Ecdysozoa</taxon>
        <taxon>Arthropoda</taxon>
        <taxon>Hexapoda</taxon>
        <taxon>Insecta</taxon>
        <taxon>Pterygota</taxon>
        <taxon>Neoptera</taxon>
        <taxon>Endopterygota</taxon>
        <taxon>Coleoptera</taxon>
        <taxon>Polyphaga</taxon>
        <taxon>Cucujiformia</taxon>
        <taxon>Chrysomeloidea</taxon>
        <taxon>Cerambycidae</taxon>
        <taxon>Cerambycinae</taxon>
        <taxon>Callichromatini</taxon>
        <taxon>Aromia</taxon>
    </lineage>
</organism>
<keyword evidence="1" id="KW-0812">Transmembrane</keyword>
<sequence>MFRLKIYTGIFYFVLPVIVVVGSRQCDPSDITKLLCSDTELCEEETRSCQCLPGYVRKNDTYCVQKNNASPQSNPNYSSLVDNKGSGSIVAGILIPIFLIIFVICTIYFNKKYHILTWVRNKISRRNENYDEFMIGQDLEDDDPPLH</sequence>
<proteinExistence type="predicted"/>
<keyword evidence="1" id="KW-0472">Membrane</keyword>
<keyword evidence="3" id="KW-1185">Reference proteome</keyword>
<evidence type="ECO:0000313" key="2">
    <source>
        <dbReference type="EMBL" id="KAJ8962523.1"/>
    </source>
</evidence>
<evidence type="ECO:0000313" key="3">
    <source>
        <dbReference type="Proteomes" id="UP001162162"/>
    </source>
</evidence>
<comment type="caution">
    <text evidence="2">The sequence shown here is derived from an EMBL/GenBank/DDBJ whole genome shotgun (WGS) entry which is preliminary data.</text>
</comment>
<dbReference type="EMBL" id="JAPWTK010000002">
    <property type="protein sequence ID" value="KAJ8962523.1"/>
    <property type="molecule type" value="Genomic_DNA"/>
</dbReference>
<name>A0AAV8ZDJ7_9CUCU</name>
<evidence type="ECO:0000256" key="1">
    <source>
        <dbReference type="SAM" id="Phobius"/>
    </source>
</evidence>
<accession>A0AAV8ZDJ7</accession>